<proteinExistence type="predicted"/>
<evidence type="ECO:0000256" key="1">
    <source>
        <dbReference type="ARBA" id="ARBA00022741"/>
    </source>
</evidence>
<feature type="region of interest" description="Disordered" evidence="3">
    <location>
        <begin position="885"/>
        <end position="1020"/>
    </location>
</feature>
<comment type="caution">
    <text evidence="6">The sequence shown here is derived from an EMBL/GenBank/DDBJ whole genome shotgun (WGS) entry which is preliminary data.</text>
</comment>
<evidence type="ECO:0000313" key="7">
    <source>
        <dbReference type="Proteomes" id="UP001141327"/>
    </source>
</evidence>
<feature type="compositionally biased region" description="Pro residues" evidence="3">
    <location>
        <begin position="365"/>
        <end position="396"/>
    </location>
</feature>
<evidence type="ECO:0000259" key="5">
    <source>
        <dbReference type="PROSITE" id="PS50097"/>
    </source>
</evidence>
<dbReference type="Gene3D" id="3.30.710.10">
    <property type="entry name" value="Potassium Channel Kv1.1, Chain A"/>
    <property type="match status" value="1"/>
</dbReference>
<feature type="compositionally biased region" description="Pro residues" evidence="3">
    <location>
        <begin position="1252"/>
        <end position="1271"/>
    </location>
</feature>
<feature type="compositionally biased region" description="Low complexity" evidence="3">
    <location>
        <begin position="975"/>
        <end position="998"/>
    </location>
</feature>
<dbReference type="GO" id="GO:0016301">
    <property type="term" value="F:kinase activity"/>
    <property type="evidence" value="ECO:0007669"/>
    <property type="project" value="UniProtKB-KW"/>
</dbReference>
<organism evidence="6 7">
    <name type="scientific">Paratrimastix pyriformis</name>
    <dbReference type="NCBI Taxonomy" id="342808"/>
    <lineage>
        <taxon>Eukaryota</taxon>
        <taxon>Metamonada</taxon>
        <taxon>Preaxostyla</taxon>
        <taxon>Paratrimastigidae</taxon>
        <taxon>Paratrimastix</taxon>
    </lineage>
</organism>
<feature type="compositionally biased region" description="Low complexity" evidence="3">
    <location>
        <begin position="1276"/>
        <end position="1286"/>
    </location>
</feature>
<dbReference type="Gene3D" id="1.10.510.10">
    <property type="entry name" value="Transferase(Phosphotransferase) domain 1"/>
    <property type="match status" value="1"/>
</dbReference>
<name>A0ABQ8UIU9_9EUKA</name>
<dbReference type="SUPFAM" id="SSF54695">
    <property type="entry name" value="POZ domain"/>
    <property type="match status" value="1"/>
</dbReference>
<dbReference type="InterPro" id="IPR000719">
    <property type="entry name" value="Prot_kinase_dom"/>
</dbReference>
<dbReference type="PANTHER" id="PTHR24346">
    <property type="entry name" value="MAP/MICROTUBULE AFFINITY-REGULATING KINASE"/>
    <property type="match status" value="1"/>
</dbReference>
<dbReference type="PROSITE" id="PS50011">
    <property type="entry name" value="PROTEIN_KINASE_DOM"/>
    <property type="match status" value="1"/>
</dbReference>
<feature type="region of interest" description="Disordered" evidence="3">
    <location>
        <begin position="591"/>
        <end position="633"/>
    </location>
</feature>
<sequence length="1679" mass="177294">MSGDQARLLAEKEKLDLQNQEEAFRAQVVRVEDLQREREKRFDMSDNIITVNVGGRLFTTYKRILNSQDDSMLAAMFSGRHPLSKGPDGVPFIDRNPEIFEKILDFLRTGHPPRWWAHPEECMDFLEDLAYFGLNLRLLLPGVAWSPRRLLAHSPCGRFCDGPPHTVTVIHTTDGDVFGGYTAGMWNQISGYCVDSQAFLFSLRGASTSPIKLSNAPLRIYCGPVHGPTWSGGEYELYVAVEATRVRTVFSILDGPTFVTTNTTPSSSSVYQSTTLRSFRPASTSPPSGPYQTSASLVSPRSSRPINNLGLSPFGPPPSTATAPAAHEAASPASFSKATELSVRGALLRSSSPPSSSSSAGASRYPPPPTSAPPPPPPPSPSTTPPRPSGPTSAPPPRDRAASELAARVAALRATTALLTAVSPRALRVPATDPKPAHLPPGGPHLDNRDGVPERLSPRHGTLVPWPLAIPLVASCRHTPIALCRTAPHITPATTATAGPNFHVLTPVMGGRLSGGMMMSTPPGSLTPSHLHPPAALTTPALSTPTAITTPGVYRFSPTTRTPLTLSVGISPQGTSHSPLNSCSVALTPGRPGAPRACGKRWGQTRNDDRASGRLGRPAHTLASAPAPPTPLFPRMDPTLPALANYRQGRLAEHLIRSGPLRVSPAALLPPVRPAPGVPDEDDVIIITGGPAISTGGVLATASRSGLRDPEPPSPWAPAASAHITPGIATTPTTTTGVRQAWPLSQDGSLLEDDDMTTGAPSTFPTGAPSTLHTGAPSTFPTGAPSTLHTGAPSTFPTGAPSTRGPLDAPPEDDVTVLPPTRAAPATPTTRAMSTSDTAALTPAAPSPASPEQQQQRDDDVDENEVVAPSGLLPSLDFPNLERLKARNSSSPPRDRDQTVVVLPPRRPAPSPPITTPTQPTASPRPPLHPGLTSGTSTRAVLPPIPPMPTAATMMMIQSTSPPTPETAPIPGGRATIPPDMPTTATATTAGGRATIPPDTETIPGGRATTTANITPNSSFNMADASMTGGRATITDTSLEMALAAAGMAGGRSDTSIDMAMTATGVRVTSASASATPTWPASPPAPARRPGRSSSPSPSPQDAPGEFDFARELADASAASSVGLSSPVVPATRVPTGPARSPSPNPTALPVAAAPSTPRIIQPSTPGNNEPANLFNLPRGRLDTLPAPPLGVPSFMAASGVPMQLVTPRATSTTAAAGTLFAQPRGQNPAVATAPDQQQQDFDVPLAGPMPSRRPTPQPLPELPASLPPMPAGDVAAPQPQSPSAPENAFGVWSCPPGDLSQKRQSRPLRMQGPVLSDWVRHEVIGDKVYKVSIAQIPGMFFAIKTFPDHYDAEVIRQQIELEMAINSENIVKTYLFYEPRGSPPQVVMELCEKGSLFQMVATPELGDLPLRQVGFYFRQLCSALLEMDAHHMIHRNLKLEKLLLDSHYSLKVAVSGMAKKIVGGVTSTFCGSPQYLAPEVCLHQPYTSKADIWAAGVSLYVLLMRQYPFTDPFSTFTALPQAAAVVAGLPWADLEGRAGPGPRRLLEGMLRVDPTQRLTIQQVVQDPWVQSVPEPGQPGYEELVAESRRVMAAREARREKKIRLAVYIEQPAGVTDFTSGTGLVGSFRRAWIARRAGWKEKSKSSEPSQDVGTWDNESILCGLPLRGKFHSFEKFTGH</sequence>
<accession>A0ABQ8UIU9</accession>
<feature type="domain" description="BTB" evidence="5">
    <location>
        <begin position="45"/>
        <end position="110"/>
    </location>
</feature>
<dbReference type="Pfam" id="PF00069">
    <property type="entry name" value="Pkinase"/>
    <property type="match status" value="1"/>
</dbReference>
<reference evidence="6" key="1">
    <citation type="journal article" date="2022" name="bioRxiv">
        <title>Genomics of Preaxostyla Flagellates Illuminates Evolutionary Transitions and the Path Towards Mitochondrial Loss.</title>
        <authorList>
            <person name="Novak L.V.F."/>
            <person name="Treitli S.C."/>
            <person name="Pyrih J."/>
            <person name="Halakuc P."/>
            <person name="Pipaliya S.V."/>
            <person name="Vacek V."/>
            <person name="Brzon O."/>
            <person name="Soukal P."/>
            <person name="Eme L."/>
            <person name="Dacks J.B."/>
            <person name="Karnkowska A."/>
            <person name="Elias M."/>
            <person name="Hampl V."/>
        </authorList>
    </citation>
    <scope>NUCLEOTIDE SEQUENCE</scope>
    <source>
        <strain evidence="6">RCP-MX</strain>
    </source>
</reference>
<protein>
    <submittedName>
        <fullName evidence="6">CAMK protein kinase</fullName>
    </submittedName>
</protein>
<feature type="compositionally biased region" description="Low complexity" evidence="3">
    <location>
        <begin position="346"/>
        <end position="364"/>
    </location>
</feature>
<dbReference type="PROSITE" id="PS50097">
    <property type="entry name" value="BTB"/>
    <property type="match status" value="1"/>
</dbReference>
<feature type="region of interest" description="Disordered" evidence="3">
    <location>
        <begin position="703"/>
        <end position="722"/>
    </location>
</feature>
<feature type="domain" description="Protein kinase" evidence="4">
    <location>
        <begin position="1319"/>
        <end position="1570"/>
    </location>
</feature>
<evidence type="ECO:0000313" key="6">
    <source>
        <dbReference type="EMBL" id="KAJ4457637.1"/>
    </source>
</evidence>
<feature type="region of interest" description="Disordered" evidence="3">
    <location>
        <begin position="1068"/>
        <end position="1106"/>
    </location>
</feature>
<feature type="compositionally biased region" description="Polar residues" evidence="3">
    <location>
        <begin position="759"/>
        <end position="801"/>
    </location>
</feature>
<dbReference type="InterPro" id="IPR011333">
    <property type="entry name" value="SKP1/BTB/POZ_sf"/>
</dbReference>
<feature type="region of interest" description="Disordered" evidence="3">
    <location>
        <begin position="428"/>
        <end position="449"/>
    </location>
</feature>
<gene>
    <name evidence="6" type="ORF">PAPYR_6893</name>
</gene>
<feature type="region of interest" description="Disordered" evidence="3">
    <location>
        <begin position="346"/>
        <end position="404"/>
    </location>
</feature>
<dbReference type="EMBL" id="JAPMOS010000043">
    <property type="protein sequence ID" value="KAJ4457637.1"/>
    <property type="molecule type" value="Genomic_DNA"/>
</dbReference>
<keyword evidence="2" id="KW-0067">ATP-binding</keyword>
<feature type="compositionally biased region" description="Polar residues" evidence="3">
    <location>
        <begin position="1008"/>
        <end position="1020"/>
    </location>
</feature>
<feature type="compositionally biased region" description="Low complexity" evidence="3">
    <location>
        <begin position="819"/>
        <end position="844"/>
    </location>
</feature>
<evidence type="ECO:0000259" key="4">
    <source>
        <dbReference type="PROSITE" id="PS50011"/>
    </source>
</evidence>
<dbReference type="SUPFAM" id="SSF56112">
    <property type="entry name" value="Protein kinase-like (PK-like)"/>
    <property type="match status" value="1"/>
</dbReference>
<dbReference type="CDD" id="cd18316">
    <property type="entry name" value="BTB_POZ_KCTD-like"/>
    <property type="match status" value="1"/>
</dbReference>
<keyword evidence="7" id="KW-1185">Reference proteome</keyword>
<feature type="compositionally biased region" description="Low complexity" evidence="3">
    <location>
        <begin position="320"/>
        <end position="334"/>
    </location>
</feature>
<evidence type="ECO:0000256" key="2">
    <source>
        <dbReference type="ARBA" id="ARBA00022840"/>
    </source>
</evidence>
<keyword evidence="1" id="KW-0547">Nucleotide-binding</keyword>
<keyword evidence="6" id="KW-0418">Kinase</keyword>
<dbReference type="PANTHER" id="PTHR24346:SF30">
    <property type="entry name" value="MATERNAL EMBRYONIC LEUCINE ZIPPER KINASE"/>
    <property type="match status" value="1"/>
</dbReference>
<feature type="region of interest" description="Disordered" evidence="3">
    <location>
        <begin position="263"/>
        <end position="334"/>
    </location>
</feature>
<dbReference type="Proteomes" id="UP001141327">
    <property type="component" value="Unassembled WGS sequence"/>
</dbReference>
<dbReference type="SMART" id="SM00225">
    <property type="entry name" value="BTB"/>
    <property type="match status" value="1"/>
</dbReference>
<feature type="region of interest" description="Disordered" evidence="3">
    <location>
        <begin position="1118"/>
        <end position="1152"/>
    </location>
</feature>
<dbReference type="InterPro" id="IPR000210">
    <property type="entry name" value="BTB/POZ_dom"/>
</dbReference>
<dbReference type="Pfam" id="PF02214">
    <property type="entry name" value="BTB_2"/>
    <property type="match status" value="1"/>
</dbReference>
<evidence type="ECO:0000256" key="3">
    <source>
        <dbReference type="SAM" id="MobiDB-lite"/>
    </source>
</evidence>
<feature type="compositionally biased region" description="Pro residues" evidence="3">
    <location>
        <begin position="905"/>
        <end position="915"/>
    </location>
</feature>
<feature type="compositionally biased region" description="Polar residues" evidence="3">
    <location>
        <begin position="270"/>
        <end position="310"/>
    </location>
</feature>
<feature type="region of interest" description="Disordered" evidence="3">
    <location>
        <begin position="1226"/>
        <end position="1288"/>
    </location>
</feature>
<dbReference type="InterPro" id="IPR003131">
    <property type="entry name" value="T1-type_BTB"/>
</dbReference>
<keyword evidence="6" id="KW-0808">Transferase</keyword>
<dbReference type="InterPro" id="IPR011009">
    <property type="entry name" value="Kinase-like_dom_sf"/>
</dbReference>
<feature type="region of interest" description="Disordered" evidence="3">
    <location>
        <begin position="748"/>
        <end position="863"/>
    </location>
</feature>
<feature type="compositionally biased region" description="Low complexity" evidence="3">
    <location>
        <begin position="1068"/>
        <end position="1079"/>
    </location>
</feature>